<protein>
    <recommendedName>
        <fullName evidence="4">Phospholipase D</fullName>
    </recommendedName>
    <alternativeName>
        <fullName evidence="9">Choline phosphatase</fullName>
    </alternativeName>
</protein>
<keyword evidence="11" id="KW-0812">Transmembrane</keyword>
<keyword evidence="11" id="KW-0472">Membrane</keyword>
<dbReference type="EMBL" id="FODE01000048">
    <property type="protein sequence ID" value="SEO22581.1"/>
    <property type="molecule type" value="Genomic_DNA"/>
</dbReference>
<dbReference type="STRING" id="34002.SAMN04489859_104817"/>
<dbReference type="GO" id="GO:0009395">
    <property type="term" value="P:phospholipid catabolic process"/>
    <property type="evidence" value="ECO:0007669"/>
    <property type="project" value="TreeGrafter"/>
</dbReference>
<evidence type="ECO:0000256" key="8">
    <source>
        <dbReference type="ARBA" id="ARBA00023098"/>
    </source>
</evidence>
<evidence type="ECO:0000256" key="5">
    <source>
        <dbReference type="ARBA" id="ARBA00022525"/>
    </source>
</evidence>
<feature type="domain" description="PLD phosphodiesterase" evidence="12">
    <location>
        <begin position="131"/>
        <end position="158"/>
    </location>
</feature>
<dbReference type="Pfam" id="PF13091">
    <property type="entry name" value="PLDc_2"/>
    <property type="match status" value="1"/>
</dbReference>
<dbReference type="CDD" id="cd09140">
    <property type="entry name" value="PLDc_vPLD1_2_like_bac_1"/>
    <property type="match status" value="1"/>
</dbReference>
<dbReference type="InterPro" id="IPR015679">
    <property type="entry name" value="PLipase_D_fam"/>
</dbReference>
<evidence type="ECO:0000256" key="11">
    <source>
        <dbReference type="SAM" id="Phobius"/>
    </source>
</evidence>
<dbReference type="Proteomes" id="UP000199054">
    <property type="component" value="Unassembled WGS sequence"/>
</dbReference>
<evidence type="ECO:0000256" key="9">
    <source>
        <dbReference type="ARBA" id="ARBA00029594"/>
    </source>
</evidence>
<accession>A0A1H8MYW9</accession>
<gene>
    <name evidence="13" type="ORF">SAMN04489859_104817</name>
</gene>
<feature type="region of interest" description="Disordered" evidence="10">
    <location>
        <begin position="158"/>
        <end position="178"/>
    </location>
</feature>
<organism evidence="13 14">
    <name type="scientific">Paracoccus alcaliphilus</name>
    <dbReference type="NCBI Taxonomy" id="34002"/>
    <lineage>
        <taxon>Bacteria</taxon>
        <taxon>Pseudomonadati</taxon>
        <taxon>Pseudomonadota</taxon>
        <taxon>Alphaproteobacteria</taxon>
        <taxon>Rhodobacterales</taxon>
        <taxon>Paracoccaceae</taxon>
        <taxon>Paracoccus</taxon>
    </lineage>
</organism>
<proteinExistence type="predicted"/>
<comment type="function">
    <text evidence="2">Could be a virulence factor.</text>
</comment>
<evidence type="ECO:0000256" key="1">
    <source>
        <dbReference type="ARBA" id="ARBA00000798"/>
    </source>
</evidence>
<dbReference type="RefSeq" id="WP_090617002.1">
    <property type="nucleotide sequence ID" value="NZ_CP067124.1"/>
</dbReference>
<dbReference type="Gene3D" id="3.30.870.10">
    <property type="entry name" value="Endonuclease Chain A"/>
    <property type="match status" value="2"/>
</dbReference>
<evidence type="ECO:0000256" key="10">
    <source>
        <dbReference type="SAM" id="MobiDB-lite"/>
    </source>
</evidence>
<dbReference type="InterPro" id="IPR025202">
    <property type="entry name" value="PLD-like_dom"/>
</dbReference>
<dbReference type="AlphaFoldDB" id="A0A1H8MYW9"/>
<evidence type="ECO:0000313" key="13">
    <source>
        <dbReference type="EMBL" id="SEO22581.1"/>
    </source>
</evidence>
<feature type="compositionally biased region" description="Basic and acidic residues" evidence="10">
    <location>
        <begin position="158"/>
        <end position="177"/>
    </location>
</feature>
<feature type="domain" description="PLD phosphodiesterase" evidence="12">
    <location>
        <begin position="346"/>
        <end position="373"/>
    </location>
</feature>
<dbReference type="SUPFAM" id="SSF56024">
    <property type="entry name" value="Phospholipase D/nuclease"/>
    <property type="match status" value="2"/>
</dbReference>
<dbReference type="PANTHER" id="PTHR18896">
    <property type="entry name" value="PHOSPHOLIPASE D"/>
    <property type="match status" value="1"/>
</dbReference>
<keyword evidence="11" id="KW-1133">Transmembrane helix</keyword>
<dbReference type="PROSITE" id="PS50035">
    <property type="entry name" value="PLD"/>
    <property type="match status" value="2"/>
</dbReference>
<dbReference type="SMART" id="SM00155">
    <property type="entry name" value="PLDc"/>
    <property type="match status" value="2"/>
</dbReference>
<evidence type="ECO:0000256" key="2">
    <source>
        <dbReference type="ARBA" id="ARBA00003145"/>
    </source>
</evidence>
<reference evidence="13 14" key="1">
    <citation type="submission" date="2016-10" db="EMBL/GenBank/DDBJ databases">
        <authorList>
            <person name="de Groot N.N."/>
        </authorList>
    </citation>
    <scope>NUCLEOTIDE SEQUENCE [LARGE SCALE GENOMIC DNA]</scope>
    <source>
        <strain evidence="13 14">DSM 8512</strain>
    </source>
</reference>
<evidence type="ECO:0000256" key="4">
    <source>
        <dbReference type="ARBA" id="ARBA00018392"/>
    </source>
</evidence>
<dbReference type="GO" id="GO:0004630">
    <property type="term" value="F:phospholipase D activity"/>
    <property type="evidence" value="ECO:0007669"/>
    <property type="project" value="UniProtKB-EC"/>
</dbReference>
<dbReference type="PANTHER" id="PTHR18896:SF76">
    <property type="entry name" value="PHOSPHOLIPASE"/>
    <property type="match status" value="1"/>
</dbReference>
<dbReference type="CDD" id="cd09143">
    <property type="entry name" value="PLDc_vPLD1_2_like_bac_2"/>
    <property type="match status" value="1"/>
</dbReference>
<dbReference type="GO" id="GO:0005576">
    <property type="term" value="C:extracellular region"/>
    <property type="evidence" value="ECO:0007669"/>
    <property type="project" value="UniProtKB-SubCell"/>
</dbReference>
<sequence>MVEFVTGRNCWRVAPAGRVSFIIDGKAHFRALREALLQASRLVMLVGWDFDFEIEMLPGESDDDGNAPDGFPNAVGPFLDAIVDRRPGLDIYLLKWSGGAMIAPGGVLPALQVKFMSPEQIHLAFDGHHPLGACHHQKLVAIDDSLAFCGGIDLTAGRWDDPDHRDDNPLRRGKDGEISQPWHDASAVFSGPAAAEISKLARLRWKRAHDAEVDEDFAPGADIWPDSVTPMFHDLPLAIARTQPPERDQPLINEIEALYLDAIAGARDYIYLESQYFCADNITRAIAARLREPDGPEVVVVNPFAAQKAVEDQAMHVTRSRAIRYLQGIDRHDRFRILHPVTESGRPIYVHAKLMVVDDRFLRVGSSNIDRRSMGFDTECDIAVIGRDKAERDRIREFRDGLIAEHLGLDAGRVGKTVTEHGSLITAIRALSRPGRGLRPLPPRAEPLLGRFLSETRLFDPRYRSSAQARLGITSRHVMIGAALAAGGLILWHRVGRRSGKR</sequence>
<evidence type="ECO:0000313" key="14">
    <source>
        <dbReference type="Proteomes" id="UP000199054"/>
    </source>
</evidence>
<evidence type="ECO:0000259" key="12">
    <source>
        <dbReference type="PROSITE" id="PS50035"/>
    </source>
</evidence>
<evidence type="ECO:0000256" key="7">
    <source>
        <dbReference type="ARBA" id="ARBA00022801"/>
    </source>
</evidence>
<keyword evidence="6" id="KW-0677">Repeat</keyword>
<dbReference type="OrthoDB" id="8828485at2"/>
<evidence type="ECO:0000256" key="3">
    <source>
        <dbReference type="ARBA" id="ARBA00004613"/>
    </source>
</evidence>
<name>A0A1H8MYW9_9RHOB</name>
<keyword evidence="14" id="KW-1185">Reference proteome</keyword>
<comment type="catalytic activity">
    <reaction evidence="1">
        <text>a 1,2-diacyl-sn-glycero-3-phosphocholine + H2O = a 1,2-diacyl-sn-glycero-3-phosphate + choline + H(+)</text>
        <dbReference type="Rhea" id="RHEA:14445"/>
        <dbReference type="ChEBI" id="CHEBI:15354"/>
        <dbReference type="ChEBI" id="CHEBI:15377"/>
        <dbReference type="ChEBI" id="CHEBI:15378"/>
        <dbReference type="ChEBI" id="CHEBI:57643"/>
        <dbReference type="ChEBI" id="CHEBI:58608"/>
        <dbReference type="EC" id="3.1.4.4"/>
    </reaction>
</comment>
<evidence type="ECO:0000256" key="6">
    <source>
        <dbReference type="ARBA" id="ARBA00022737"/>
    </source>
</evidence>
<keyword evidence="5" id="KW-0964">Secreted</keyword>
<comment type="subcellular location">
    <subcellularLocation>
        <location evidence="3">Secreted</location>
    </subcellularLocation>
</comment>
<keyword evidence="8" id="KW-0443">Lipid metabolism</keyword>
<dbReference type="InterPro" id="IPR001736">
    <property type="entry name" value="PLipase_D/transphosphatidylase"/>
</dbReference>
<keyword evidence="7" id="KW-0378">Hydrolase</keyword>
<feature type="transmembrane region" description="Helical" evidence="11">
    <location>
        <begin position="473"/>
        <end position="492"/>
    </location>
</feature>